<keyword evidence="2" id="KW-0805">Transcription regulation</keyword>
<name>A0ABS1R910_9SPHI</name>
<dbReference type="InterPro" id="IPR039425">
    <property type="entry name" value="RNA_pol_sigma-70-like"/>
</dbReference>
<keyword evidence="4" id="KW-0804">Transcription</keyword>
<evidence type="ECO:0000259" key="6">
    <source>
        <dbReference type="Pfam" id="PF08281"/>
    </source>
</evidence>
<dbReference type="Pfam" id="PF04542">
    <property type="entry name" value="Sigma70_r2"/>
    <property type="match status" value="1"/>
</dbReference>
<dbReference type="SUPFAM" id="SSF88659">
    <property type="entry name" value="Sigma3 and sigma4 domains of RNA polymerase sigma factors"/>
    <property type="match status" value="1"/>
</dbReference>
<evidence type="ECO:0000256" key="1">
    <source>
        <dbReference type="ARBA" id="ARBA00010641"/>
    </source>
</evidence>
<sequence length="199" mass="23689">MILQDINGEKELLQRIALGDEVAFVKVFRHYQDPVFKVVYSYLKSTALSEEVLQDIFLKVWQKRETLADLDSFKNWLFIVSRNYLVNYLQKLAKDKAMREQWITEQPIYENSTDYRLREKHLATYLQEIINRLPQQQRLVFQLAKEQFLTYAEIAEELGISPGTVRIHMSRALGNIREELKQHGMEYLLLYIVTYPILK</sequence>
<dbReference type="InterPro" id="IPR036388">
    <property type="entry name" value="WH-like_DNA-bd_sf"/>
</dbReference>
<gene>
    <name evidence="7" type="ORF">JKG61_20765</name>
</gene>
<feature type="domain" description="RNA polymerase sigma-70 region 2" evidence="5">
    <location>
        <begin position="28"/>
        <end position="93"/>
    </location>
</feature>
<dbReference type="InterPro" id="IPR013325">
    <property type="entry name" value="RNA_pol_sigma_r2"/>
</dbReference>
<keyword evidence="3" id="KW-0731">Sigma factor</keyword>
<dbReference type="InterPro" id="IPR013324">
    <property type="entry name" value="RNA_pol_sigma_r3/r4-like"/>
</dbReference>
<dbReference type="Proteomes" id="UP000625283">
    <property type="component" value="Unassembled WGS sequence"/>
</dbReference>
<dbReference type="RefSeq" id="WP_202104930.1">
    <property type="nucleotide sequence ID" value="NZ_JAERTY010000013.1"/>
</dbReference>
<dbReference type="CDD" id="cd06171">
    <property type="entry name" value="Sigma70_r4"/>
    <property type="match status" value="1"/>
</dbReference>
<evidence type="ECO:0000259" key="5">
    <source>
        <dbReference type="Pfam" id="PF04542"/>
    </source>
</evidence>
<accession>A0ABS1R910</accession>
<protein>
    <submittedName>
        <fullName evidence="7">RNA polymerase sigma-70 factor</fullName>
    </submittedName>
</protein>
<dbReference type="InterPro" id="IPR014327">
    <property type="entry name" value="RNA_pol_sigma70_bacteroid"/>
</dbReference>
<dbReference type="InterPro" id="IPR014284">
    <property type="entry name" value="RNA_pol_sigma-70_dom"/>
</dbReference>
<dbReference type="SUPFAM" id="SSF88946">
    <property type="entry name" value="Sigma2 domain of RNA polymerase sigma factors"/>
    <property type="match status" value="1"/>
</dbReference>
<keyword evidence="8" id="KW-1185">Reference proteome</keyword>
<evidence type="ECO:0000256" key="2">
    <source>
        <dbReference type="ARBA" id="ARBA00023015"/>
    </source>
</evidence>
<evidence type="ECO:0000256" key="3">
    <source>
        <dbReference type="ARBA" id="ARBA00023082"/>
    </source>
</evidence>
<organism evidence="7 8">
    <name type="scientific">Sphingobacterium faecale</name>
    <dbReference type="NCBI Taxonomy" id="2803775"/>
    <lineage>
        <taxon>Bacteria</taxon>
        <taxon>Pseudomonadati</taxon>
        <taxon>Bacteroidota</taxon>
        <taxon>Sphingobacteriia</taxon>
        <taxon>Sphingobacteriales</taxon>
        <taxon>Sphingobacteriaceae</taxon>
        <taxon>Sphingobacterium</taxon>
    </lineage>
</organism>
<comment type="similarity">
    <text evidence="1">Belongs to the sigma-70 factor family. ECF subfamily.</text>
</comment>
<evidence type="ECO:0000313" key="7">
    <source>
        <dbReference type="EMBL" id="MBL1411201.1"/>
    </source>
</evidence>
<dbReference type="Pfam" id="PF08281">
    <property type="entry name" value="Sigma70_r4_2"/>
    <property type="match status" value="1"/>
</dbReference>
<dbReference type="EMBL" id="JAERTY010000013">
    <property type="protein sequence ID" value="MBL1411201.1"/>
    <property type="molecule type" value="Genomic_DNA"/>
</dbReference>
<dbReference type="PANTHER" id="PTHR43133">
    <property type="entry name" value="RNA POLYMERASE ECF-TYPE SIGMA FACTO"/>
    <property type="match status" value="1"/>
</dbReference>
<dbReference type="InterPro" id="IPR013249">
    <property type="entry name" value="RNA_pol_sigma70_r4_t2"/>
</dbReference>
<dbReference type="Gene3D" id="1.10.1740.10">
    <property type="match status" value="1"/>
</dbReference>
<dbReference type="NCBIfam" id="TIGR02985">
    <property type="entry name" value="Sig70_bacteroi1"/>
    <property type="match status" value="1"/>
</dbReference>
<dbReference type="PANTHER" id="PTHR43133:SF46">
    <property type="entry name" value="RNA POLYMERASE SIGMA-70 FACTOR ECF SUBFAMILY"/>
    <property type="match status" value="1"/>
</dbReference>
<dbReference type="Gene3D" id="1.10.10.10">
    <property type="entry name" value="Winged helix-like DNA-binding domain superfamily/Winged helix DNA-binding domain"/>
    <property type="match status" value="1"/>
</dbReference>
<reference evidence="7 8" key="1">
    <citation type="submission" date="2021-01" db="EMBL/GenBank/DDBJ databases">
        <title>C459-1 draft genome sequence.</title>
        <authorList>
            <person name="Zhang X.-F."/>
        </authorList>
    </citation>
    <scope>NUCLEOTIDE SEQUENCE [LARGE SCALE GENOMIC DNA]</scope>
    <source>
        <strain evidence="8">C459-1</strain>
    </source>
</reference>
<evidence type="ECO:0000256" key="4">
    <source>
        <dbReference type="ARBA" id="ARBA00023163"/>
    </source>
</evidence>
<dbReference type="NCBIfam" id="TIGR02937">
    <property type="entry name" value="sigma70-ECF"/>
    <property type="match status" value="1"/>
</dbReference>
<evidence type="ECO:0000313" key="8">
    <source>
        <dbReference type="Proteomes" id="UP000625283"/>
    </source>
</evidence>
<dbReference type="InterPro" id="IPR007627">
    <property type="entry name" value="RNA_pol_sigma70_r2"/>
</dbReference>
<proteinExistence type="inferred from homology"/>
<comment type="caution">
    <text evidence="7">The sequence shown here is derived from an EMBL/GenBank/DDBJ whole genome shotgun (WGS) entry which is preliminary data.</text>
</comment>
<feature type="domain" description="RNA polymerase sigma factor 70 region 4 type 2" evidence="6">
    <location>
        <begin position="125"/>
        <end position="173"/>
    </location>
</feature>